<evidence type="ECO:0000313" key="3">
    <source>
        <dbReference type="Proteomes" id="UP001556040"/>
    </source>
</evidence>
<proteinExistence type="predicted"/>
<accession>A0ABV3Q632</accession>
<dbReference type="Proteomes" id="UP001556040">
    <property type="component" value="Unassembled WGS sequence"/>
</dbReference>
<protein>
    <submittedName>
        <fullName evidence="2">Uncharacterized protein</fullName>
    </submittedName>
</protein>
<comment type="caution">
    <text evidence="2">The sequence shown here is derived from an EMBL/GenBank/DDBJ whole genome shotgun (WGS) entry which is preliminary data.</text>
</comment>
<dbReference type="EMBL" id="JBFMIA010000016">
    <property type="protein sequence ID" value="MEW9502803.1"/>
    <property type="molecule type" value="Genomic_DNA"/>
</dbReference>
<keyword evidence="3" id="KW-1185">Reference proteome</keyword>
<feature type="compositionally biased region" description="Low complexity" evidence="1">
    <location>
        <begin position="37"/>
        <end position="54"/>
    </location>
</feature>
<evidence type="ECO:0000313" key="2">
    <source>
        <dbReference type="EMBL" id="MEW9502803.1"/>
    </source>
</evidence>
<name>A0ABV3Q632_9BACL</name>
<evidence type="ECO:0000256" key="1">
    <source>
        <dbReference type="SAM" id="MobiDB-lite"/>
    </source>
</evidence>
<gene>
    <name evidence="2" type="ORF">AB1471_13490</name>
</gene>
<reference evidence="2 3" key="1">
    <citation type="journal article" date="1979" name="Int. J. Syst. Evol. Microbiol.">
        <title>Bacillus globisporus subsp. marinus subsp. nov.</title>
        <authorList>
            <person name="Liu H."/>
        </authorList>
    </citation>
    <scope>NUCLEOTIDE SEQUENCE [LARGE SCALE GENOMIC DNA]</scope>
    <source>
        <strain evidence="2 3">DSM 1297</strain>
    </source>
</reference>
<organism evidence="2 3">
    <name type="scientific">Jeotgalibacillus marinus</name>
    <dbReference type="NCBI Taxonomy" id="86667"/>
    <lineage>
        <taxon>Bacteria</taxon>
        <taxon>Bacillati</taxon>
        <taxon>Bacillota</taxon>
        <taxon>Bacilli</taxon>
        <taxon>Bacillales</taxon>
        <taxon>Caryophanaceae</taxon>
        <taxon>Jeotgalibacillus</taxon>
    </lineage>
</organism>
<sequence>MKKKKITFTVLGLTLAAGLAGGNIIFAEKTNYNDSQMMNSDSMSGGMMRDPSMGNVVDAMNSPEGKTMVESCNKFMESFSR</sequence>
<feature type="region of interest" description="Disordered" evidence="1">
    <location>
        <begin position="37"/>
        <end position="63"/>
    </location>
</feature>
<dbReference type="RefSeq" id="WP_367780291.1">
    <property type="nucleotide sequence ID" value="NZ_JBFMIA010000016.1"/>
</dbReference>